<dbReference type="PROSITE" id="PS51725">
    <property type="entry name" value="ABM"/>
    <property type="match status" value="1"/>
</dbReference>
<keyword evidence="2" id="KW-0503">Monooxygenase</keyword>
<evidence type="ECO:0000259" key="1">
    <source>
        <dbReference type="PROSITE" id="PS51725"/>
    </source>
</evidence>
<accession>A0A6J4JQE5</accession>
<dbReference type="GO" id="GO:0004497">
    <property type="term" value="F:monooxygenase activity"/>
    <property type="evidence" value="ECO:0007669"/>
    <property type="project" value="UniProtKB-KW"/>
</dbReference>
<dbReference type="EMBL" id="CADCTH010000499">
    <property type="protein sequence ID" value="CAA9284851.1"/>
    <property type="molecule type" value="Genomic_DNA"/>
</dbReference>
<sequence>MSSPKSTIAVTAGTEQVTLINVFIVEPYRQDELIAALGRATVDVFASVPGFLSANLHASLDGTRVINYAQWASETAFQTAMSQPDVRRHVIESAALATSYDPTLVQVQAIHHPHEH</sequence>
<keyword evidence="2" id="KW-0560">Oxidoreductase</keyword>
<evidence type="ECO:0000313" key="2">
    <source>
        <dbReference type="EMBL" id="CAA9284851.1"/>
    </source>
</evidence>
<dbReference type="Pfam" id="PF03992">
    <property type="entry name" value="ABM"/>
    <property type="match status" value="1"/>
</dbReference>
<reference evidence="2" key="1">
    <citation type="submission" date="2020-02" db="EMBL/GenBank/DDBJ databases">
        <authorList>
            <person name="Meier V. D."/>
        </authorList>
    </citation>
    <scope>NUCLEOTIDE SEQUENCE</scope>
    <source>
        <strain evidence="2">AVDCRST_MAG54</strain>
    </source>
</reference>
<dbReference type="SUPFAM" id="SSF54909">
    <property type="entry name" value="Dimeric alpha+beta barrel"/>
    <property type="match status" value="1"/>
</dbReference>
<proteinExistence type="predicted"/>
<dbReference type="InterPro" id="IPR011008">
    <property type="entry name" value="Dimeric_a/b-barrel"/>
</dbReference>
<feature type="domain" description="ABM" evidence="1">
    <location>
        <begin position="17"/>
        <end position="107"/>
    </location>
</feature>
<protein>
    <submittedName>
        <fullName evidence="2">Antibiotic biosynthesis monooxygenase</fullName>
    </submittedName>
</protein>
<dbReference type="AlphaFoldDB" id="A0A6J4JQE5"/>
<name>A0A6J4JQE5_9PSEU</name>
<dbReference type="InterPro" id="IPR007138">
    <property type="entry name" value="ABM_dom"/>
</dbReference>
<dbReference type="Gene3D" id="3.30.70.100">
    <property type="match status" value="1"/>
</dbReference>
<organism evidence="2">
    <name type="scientific">uncultured Actinomycetospora sp</name>
    <dbReference type="NCBI Taxonomy" id="1135996"/>
    <lineage>
        <taxon>Bacteria</taxon>
        <taxon>Bacillati</taxon>
        <taxon>Actinomycetota</taxon>
        <taxon>Actinomycetes</taxon>
        <taxon>Pseudonocardiales</taxon>
        <taxon>Pseudonocardiaceae</taxon>
        <taxon>Actinomycetospora</taxon>
        <taxon>environmental samples</taxon>
    </lineage>
</organism>
<gene>
    <name evidence="2" type="ORF">AVDCRST_MAG54-3933</name>
</gene>